<organism evidence="5 6">
    <name type="scientific">Natranaerobius trueperi</name>
    <dbReference type="NCBI Taxonomy" id="759412"/>
    <lineage>
        <taxon>Bacteria</taxon>
        <taxon>Bacillati</taxon>
        <taxon>Bacillota</taxon>
        <taxon>Clostridia</taxon>
        <taxon>Natranaerobiales</taxon>
        <taxon>Natranaerobiaceae</taxon>
        <taxon>Natranaerobius</taxon>
    </lineage>
</organism>
<name>A0A226BZ16_9FIRM</name>
<dbReference type="AlphaFoldDB" id="A0A226BZ16"/>
<dbReference type="EMBL" id="NIQC01000006">
    <property type="protein sequence ID" value="OWZ84288.1"/>
    <property type="molecule type" value="Genomic_DNA"/>
</dbReference>
<dbReference type="Gene3D" id="1.10.150.130">
    <property type="match status" value="1"/>
</dbReference>
<sequence>MLENIAKVYDDIDKLGKEGLKLKLSEIIGHEGFFSDDVWICKNYDGYNGYNKKEYSLSFLSTPNSFREILKLFILRNSGRSHSTYKNYISMMNQFLKFSIKNFSLKSLRDVSYYLLEEYKAHLIKKDLVKGRKEHLWRILKQFFGTMSVFPEVPKIQFPPDPDFKEKENPEIVDNIDPDVFREIDKVFVDYTNSLPTHVQLIYWILRLIPSRINEVLEMKIETCLRTTGDKYIVTIPVPKNSPLYKIKTKMIYLTGKSAVEEHLLNLFNKQIKISKGLQSELIGKGPSGFLFTAHRVNGHSTIKKTVYSMTYVEKYSDESFNSFLKTLIKNASKVMDESNAPKYKLLHNIVEAEREGTNHRITSHKLRGEGISDRLDNGFKIQDVMFLSGLNSANTIWDSYYQSSPDRSVQPSEPIFKTDGPNTNDEVMIKISDINFEGVSDSSFQGTVVDDILLELNQEIYRQMPIVTSSGVLLGNCAGDYYKCKKIKNELQCLECDFCKNEDPETVTYLEKAIERFKSDIEFFKDKGNKISRKIAKDRLSIYEKLLERILANNE</sequence>
<evidence type="ECO:0000256" key="3">
    <source>
        <dbReference type="PROSITE-ProRule" id="PRU01248"/>
    </source>
</evidence>
<keyword evidence="6" id="KW-1185">Reference proteome</keyword>
<dbReference type="SUPFAM" id="SSF56349">
    <property type="entry name" value="DNA breaking-rejoining enzymes"/>
    <property type="match status" value="1"/>
</dbReference>
<dbReference type="InterPro" id="IPR010998">
    <property type="entry name" value="Integrase_recombinase_N"/>
</dbReference>
<dbReference type="GO" id="GO:0006310">
    <property type="term" value="P:DNA recombination"/>
    <property type="evidence" value="ECO:0007669"/>
    <property type="project" value="UniProtKB-KW"/>
</dbReference>
<dbReference type="GO" id="GO:0015074">
    <property type="term" value="P:DNA integration"/>
    <property type="evidence" value="ECO:0007669"/>
    <property type="project" value="InterPro"/>
</dbReference>
<protein>
    <recommendedName>
        <fullName evidence="4">Core-binding (CB) domain-containing protein</fullName>
    </recommendedName>
</protein>
<dbReference type="InterPro" id="IPR013762">
    <property type="entry name" value="Integrase-like_cat_sf"/>
</dbReference>
<dbReference type="InterPro" id="IPR044068">
    <property type="entry name" value="CB"/>
</dbReference>
<evidence type="ECO:0000259" key="4">
    <source>
        <dbReference type="PROSITE" id="PS51900"/>
    </source>
</evidence>
<gene>
    <name evidence="5" type="ORF">CDO51_04310</name>
</gene>
<evidence type="ECO:0000256" key="2">
    <source>
        <dbReference type="ARBA" id="ARBA00023172"/>
    </source>
</evidence>
<accession>A0A226BZ16</accession>
<dbReference type="InterPro" id="IPR011010">
    <property type="entry name" value="DNA_brk_join_enz"/>
</dbReference>
<dbReference type="PROSITE" id="PS51900">
    <property type="entry name" value="CB"/>
    <property type="match status" value="1"/>
</dbReference>
<evidence type="ECO:0000313" key="5">
    <source>
        <dbReference type="EMBL" id="OWZ84288.1"/>
    </source>
</evidence>
<dbReference type="GO" id="GO:0003677">
    <property type="term" value="F:DNA binding"/>
    <property type="evidence" value="ECO:0007669"/>
    <property type="project" value="UniProtKB-UniRule"/>
</dbReference>
<dbReference type="RefSeq" id="WP_089023073.1">
    <property type="nucleotide sequence ID" value="NZ_NIQC01000006.1"/>
</dbReference>
<reference evidence="5 6" key="1">
    <citation type="submission" date="2017-06" db="EMBL/GenBank/DDBJ databases">
        <title>Draft Genome Sequence of Natranaerobius trueperi halophilic, alkalithermophilic bacteria from soda lakes.</title>
        <authorList>
            <person name="Zhao B."/>
        </authorList>
    </citation>
    <scope>NUCLEOTIDE SEQUENCE [LARGE SCALE GENOMIC DNA]</scope>
    <source>
        <strain evidence="5 6">DSM 18760</strain>
    </source>
</reference>
<proteinExistence type="predicted"/>
<evidence type="ECO:0000256" key="1">
    <source>
        <dbReference type="ARBA" id="ARBA00023125"/>
    </source>
</evidence>
<feature type="domain" description="Core-binding (CB)" evidence="4">
    <location>
        <begin position="64"/>
        <end position="148"/>
    </location>
</feature>
<keyword evidence="1 3" id="KW-0238">DNA-binding</keyword>
<comment type="caution">
    <text evidence="5">The sequence shown here is derived from an EMBL/GenBank/DDBJ whole genome shotgun (WGS) entry which is preliminary data.</text>
</comment>
<dbReference type="Proteomes" id="UP000214588">
    <property type="component" value="Unassembled WGS sequence"/>
</dbReference>
<dbReference type="Gene3D" id="1.10.443.10">
    <property type="entry name" value="Intergrase catalytic core"/>
    <property type="match status" value="1"/>
</dbReference>
<keyword evidence="2" id="KW-0233">DNA recombination</keyword>
<dbReference type="OrthoDB" id="1803733at2"/>
<evidence type="ECO:0000313" key="6">
    <source>
        <dbReference type="Proteomes" id="UP000214588"/>
    </source>
</evidence>